<dbReference type="InterPro" id="IPR029419">
    <property type="entry name" value="Arg_succ_lyase_C"/>
</dbReference>
<gene>
    <name evidence="6 9" type="primary">argH</name>
    <name evidence="9" type="ORF">DI609_09895</name>
</gene>
<evidence type="ECO:0000256" key="3">
    <source>
        <dbReference type="ARBA" id="ARBA00022571"/>
    </source>
</evidence>
<dbReference type="EC" id="4.3.2.1" evidence="2 6"/>
<reference evidence="9 10" key="1">
    <citation type="submission" date="2017-11" db="EMBL/GenBank/DDBJ databases">
        <title>Infants hospitalized years apart are colonized by the same room-sourced microbial strains.</title>
        <authorList>
            <person name="Brooks B."/>
            <person name="Olm M.R."/>
            <person name="Firek B.A."/>
            <person name="Baker R."/>
            <person name="Thomas B.C."/>
            <person name="Morowitz M.J."/>
            <person name="Banfield J.F."/>
        </authorList>
    </citation>
    <scope>NUCLEOTIDE SEQUENCE [LARGE SCALE GENOMIC DNA]</scope>
    <source>
        <strain evidence="9">S2_012_000_R3_87</strain>
    </source>
</reference>
<dbReference type="Pfam" id="PF14698">
    <property type="entry name" value="ASL_C2"/>
    <property type="match status" value="1"/>
</dbReference>
<keyword evidence="5 6" id="KW-0456">Lyase</keyword>
<dbReference type="GO" id="GO:0004056">
    <property type="term" value="F:argininosuccinate lyase activity"/>
    <property type="evidence" value="ECO:0007669"/>
    <property type="project" value="UniProtKB-UniRule"/>
</dbReference>
<dbReference type="InterPro" id="IPR022761">
    <property type="entry name" value="Fumarate_lyase_N"/>
</dbReference>
<evidence type="ECO:0000256" key="1">
    <source>
        <dbReference type="ARBA" id="ARBA00004941"/>
    </source>
</evidence>
<accession>A0A2W5CUV0</accession>
<dbReference type="HAMAP" id="MF_00006">
    <property type="entry name" value="Arg_succ_lyase"/>
    <property type="match status" value="1"/>
</dbReference>
<feature type="domain" description="Argininosuccinate lyase C-terminal" evidence="8">
    <location>
        <begin position="383"/>
        <end position="451"/>
    </location>
</feature>
<dbReference type="Proteomes" id="UP000249451">
    <property type="component" value="Unassembled WGS sequence"/>
</dbReference>
<dbReference type="PRINTS" id="PR00145">
    <property type="entry name" value="ARGSUCLYASE"/>
</dbReference>
<name>A0A2W5CUV0_9CORY</name>
<evidence type="ECO:0000256" key="5">
    <source>
        <dbReference type="ARBA" id="ARBA00023239"/>
    </source>
</evidence>
<dbReference type="GO" id="GO:0042450">
    <property type="term" value="P:L-arginine biosynthetic process via ornithine"/>
    <property type="evidence" value="ECO:0007669"/>
    <property type="project" value="UniProtKB-UniRule"/>
</dbReference>
<comment type="pathway">
    <text evidence="1 6">Amino-acid biosynthesis; L-arginine biosynthesis; L-arginine from L-ornithine and carbamoyl phosphate: step 3/3.</text>
</comment>
<dbReference type="FunFam" id="1.20.200.10:FF:000015">
    <property type="entry name" value="argininosuccinate lyase isoform X2"/>
    <property type="match status" value="1"/>
</dbReference>
<dbReference type="UniPathway" id="UPA00068">
    <property type="reaction ID" value="UER00114"/>
</dbReference>
<sequence length="488" mass="52410">MADHGASNPGALDKHGTNEGALWGGRFSGGPSEAMFALSVSTHFDWVLAPYDVLASKAHAKVLNRAGLLSDADLETMLNGLDQLGRDVADGSFVPAPSDEDVHGAMERGLIDRVGPEVGGRLRAGRSRNDQVAAMFRMWIRDAIRDIAVQVTELIDALAAQAKAHPEAIMPGKTHSQAAQPILLAHSLLAHAQPLLRDIQRLQDLDKRLAVSPYGSGALAGSSLKLDPEAIAEELGFDSAADNSLDGTSSRDFASETAFVLAQIAVDMSRLAEEIIYWCTPEYGYVTLSDSWSTGSSIMPQKKNPDVPELVRGKTGRLIGNLAGLMATLKGLPLAYNRDLQEDKEPIVDSVAQLNLLLPAMTGLVSTLTFHEDRMRELAPAGFTLATDLAEWMVRQGVPFREAHEASGSCVRIAESRGVDLIDLTDEELASVDSRLTPEVREVLTIDGAVASRSTRGGTAGVRVAEQRERVEKLSGELRGWAEKPVRG</sequence>
<protein>
    <recommendedName>
        <fullName evidence="2 6">Argininosuccinate lyase</fullName>
        <shortName evidence="6">ASAL</shortName>
        <ecNumber evidence="2 6">4.3.2.1</ecNumber>
    </recommendedName>
    <alternativeName>
        <fullName evidence="6">Arginosuccinase</fullName>
    </alternativeName>
</protein>
<dbReference type="InterPro" id="IPR024083">
    <property type="entry name" value="Fumarase/histidase_N"/>
</dbReference>
<dbReference type="PANTHER" id="PTHR43814:SF1">
    <property type="entry name" value="ARGININOSUCCINATE LYASE"/>
    <property type="match status" value="1"/>
</dbReference>
<keyword evidence="3 6" id="KW-0055">Arginine biosynthesis</keyword>
<dbReference type="AlphaFoldDB" id="A0A2W5CUV0"/>
<dbReference type="PRINTS" id="PR00149">
    <property type="entry name" value="FUMRATELYASE"/>
</dbReference>
<dbReference type="PANTHER" id="PTHR43814">
    <property type="entry name" value="ARGININOSUCCINATE LYASE"/>
    <property type="match status" value="1"/>
</dbReference>
<dbReference type="Gene3D" id="1.20.200.10">
    <property type="entry name" value="Fumarase/aspartase (Central domain)"/>
    <property type="match status" value="1"/>
</dbReference>
<dbReference type="PROSITE" id="PS00163">
    <property type="entry name" value="FUMARATE_LYASES"/>
    <property type="match status" value="1"/>
</dbReference>
<dbReference type="FunFam" id="1.10.40.30:FF:000001">
    <property type="entry name" value="Argininosuccinate lyase"/>
    <property type="match status" value="1"/>
</dbReference>
<keyword evidence="4 6" id="KW-0028">Amino-acid biosynthesis</keyword>
<dbReference type="InterPro" id="IPR009049">
    <property type="entry name" value="Argininosuccinate_lyase"/>
</dbReference>
<comment type="catalytic activity">
    <reaction evidence="6">
        <text>2-(N(omega)-L-arginino)succinate = fumarate + L-arginine</text>
        <dbReference type="Rhea" id="RHEA:24020"/>
        <dbReference type="ChEBI" id="CHEBI:29806"/>
        <dbReference type="ChEBI" id="CHEBI:32682"/>
        <dbReference type="ChEBI" id="CHEBI:57472"/>
        <dbReference type="EC" id="4.3.2.1"/>
    </reaction>
</comment>
<comment type="similarity">
    <text evidence="6">Belongs to the lyase 1 family. Argininosuccinate lyase subfamily.</text>
</comment>
<keyword evidence="6" id="KW-0963">Cytoplasm</keyword>
<evidence type="ECO:0000313" key="9">
    <source>
        <dbReference type="EMBL" id="PZO98741.1"/>
    </source>
</evidence>
<dbReference type="InterPro" id="IPR008948">
    <property type="entry name" value="L-Aspartase-like"/>
</dbReference>
<dbReference type="InterPro" id="IPR000362">
    <property type="entry name" value="Fumarate_lyase_fam"/>
</dbReference>
<dbReference type="Gene3D" id="1.10.275.10">
    <property type="entry name" value="Fumarase/aspartase (N-terminal domain)"/>
    <property type="match status" value="1"/>
</dbReference>
<evidence type="ECO:0000256" key="4">
    <source>
        <dbReference type="ARBA" id="ARBA00022605"/>
    </source>
</evidence>
<proteinExistence type="inferred from homology"/>
<evidence type="ECO:0000313" key="10">
    <source>
        <dbReference type="Proteomes" id="UP000249451"/>
    </source>
</evidence>
<evidence type="ECO:0000256" key="2">
    <source>
        <dbReference type="ARBA" id="ARBA00012338"/>
    </source>
</evidence>
<dbReference type="EMBL" id="QFNY01000258">
    <property type="protein sequence ID" value="PZO98741.1"/>
    <property type="molecule type" value="Genomic_DNA"/>
</dbReference>
<comment type="caution">
    <text evidence="9">The sequence shown here is derived from an EMBL/GenBank/DDBJ whole genome shotgun (WGS) entry which is preliminary data.</text>
</comment>
<feature type="domain" description="Fumarate lyase N-terminal" evidence="7">
    <location>
        <begin position="25"/>
        <end position="320"/>
    </location>
</feature>
<evidence type="ECO:0000259" key="7">
    <source>
        <dbReference type="Pfam" id="PF00206"/>
    </source>
</evidence>
<comment type="subcellular location">
    <subcellularLocation>
        <location evidence="6">Cytoplasm</location>
    </subcellularLocation>
</comment>
<dbReference type="SUPFAM" id="SSF48557">
    <property type="entry name" value="L-aspartase-like"/>
    <property type="match status" value="1"/>
</dbReference>
<dbReference type="GO" id="GO:0005829">
    <property type="term" value="C:cytosol"/>
    <property type="evidence" value="ECO:0007669"/>
    <property type="project" value="TreeGrafter"/>
</dbReference>
<evidence type="ECO:0000259" key="8">
    <source>
        <dbReference type="Pfam" id="PF14698"/>
    </source>
</evidence>
<organism evidence="9 10">
    <name type="scientific">Corynebacterium urealyticum</name>
    <dbReference type="NCBI Taxonomy" id="43771"/>
    <lineage>
        <taxon>Bacteria</taxon>
        <taxon>Bacillati</taxon>
        <taxon>Actinomycetota</taxon>
        <taxon>Actinomycetes</taxon>
        <taxon>Mycobacteriales</taxon>
        <taxon>Corynebacteriaceae</taxon>
        <taxon>Corynebacterium</taxon>
    </lineage>
</organism>
<dbReference type="Gene3D" id="1.10.40.30">
    <property type="entry name" value="Fumarase/aspartase (C-terminal domain)"/>
    <property type="match status" value="1"/>
</dbReference>
<evidence type="ECO:0000256" key="6">
    <source>
        <dbReference type="HAMAP-Rule" id="MF_00006"/>
    </source>
</evidence>
<dbReference type="NCBIfam" id="TIGR00838">
    <property type="entry name" value="argH"/>
    <property type="match status" value="1"/>
</dbReference>
<dbReference type="CDD" id="cd01359">
    <property type="entry name" value="Argininosuccinate_lyase"/>
    <property type="match status" value="1"/>
</dbReference>
<dbReference type="InterPro" id="IPR020557">
    <property type="entry name" value="Fumarate_lyase_CS"/>
</dbReference>
<dbReference type="Pfam" id="PF00206">
    <property type="entry name" value="Lyase_1"/>
    <property type="match status" value="1"/>
</dbReference>